<organism evidence="1 2">
    <name type="scientific">Candidatus Portnoybacteria bacterium CG03_land_8_20_14_0_80_41_10</name>
    <dbReference type="NCBI Taxonomy" id="1974808"/>
    <lineage>
        <taxon>Bacteria</taxon>
        <taxon>Candidatus Portnoyibacteriota</taxon>
    </lineage>
</organism>
<sequence>MKVKSFSIRLADGVDQGMETLDKLVAKLGDIDIRSVTDTVYSEELSRWSPGPKGPLIVRVVVYGK</sequence>
<dbReference type="EMBL" id="PEUX01000007">
    <property type="protein sequence ID" value="PIV10459.1"/>
    <property type="molecule type" value="Genomic_DNA"/>
</dbReference>
<protein>
    <submittedName>
        <fullName evidence="1">Uncharacterized protein</fullName>
    </submittedName>
</protein>
<name>A0A2M7BV86_9BACT</name>
<evidence type="ECO:0000313" key="1">
    <source>
        <dbReference type="EMBL" id="PIV10459.1"/>
    </source>
</evidence>
<evidence type="ECO:0000313" key="2">
    <source>
        <dbReference type="Proteomes" id="UP000229894"/>
    </source>
</evidence>
<comment type="caution">
    <text evidence="1">The sequence shown here is derived from an EMBL/GenBank/DDBJ whole genome shotgun (WGS) entry which is preliminary data.</text>
</comment>
<accession>A0A2M7BV86</accession>
<reference evidence="2" key="1">
    <citation type="submission" date="2017-09" db="EMBL/GenBank/DDBJ databases">
        <title>Depth-based differentiation of microbial function through sediment-hosted aquifers and enrichment of novel symbionts in the deep terrestrial subsurface.</title>
        <authorList>
            <person name="Probst A.J."/>
            <person name="Ladd B."/>
            <person name="Jarett J.K."/>
            <person name="Geller-Mcgrath D.E."/>
            <person name="Sieber C.M.K."/>
            <person name="Emerson J.B."/>
            <person name="Anantharaman K."/>
            <person name="Thomas B.C."/>
            <person name="Malmstrom R."/>
            <person name="Stieglmeier M."/>
            <person name="Klingl A."/>
            <person name="Woyke T."/>
            <person name="Ryan C.M."/>
            <person name="Banfield J.F."/>
        </authorList>
    </citation>
    <scope>NUCLEOTIDE SEQUENCE [LARGE SCALE GENOMIC DNA]</scope>
</reference>
<gene>
    <name evidence="1" type="ORF">COS49_00370</name>
</gene>
<proteinExistence type="predicted"/>
<dbReference type="Proteomes" id="UP000229894">
    <property type="component" value="Unassembled WGS sequence"/>
</dbReference>
<dbReference type="AlphaFoldDB" id="A0A2M7BV86"/>